<protein>
    <submittedName>
        <fullName evidence="2">Secreted protein</fullName>
    </submittedName>
</protein>
<keyword evidence="1" id="KW-1185">Reference proteome</keyword>
<dbReference type="AlphaFoldDB" id="A0A1I7WYH6"/>
<sequence length="75" mass="8108">MRRCPTCVLPMVTTLIGGIYVGNAASVAQVLRFSLVLIVLFDAICKNVLLHGHEICQGLHYSSLCHVLPEDVGNS</sequence>
<evidence type="ECO:0000313" key="2">
    <source>
        <dbReference type="WBParaSite" id="Hba_10314"/>
    </source>
</evidence>
<dbReference type="Proteomes" id="UP000095283">
    <property type="component" value="Unplaced"/>
</dbReference>
<reference evidence="2" key="1">
    <citation type="submission" date="2016-11" db="UniProtKB">
        <authorList>
            <consortium name="WormBaseParasite"/>
        </authorList>
    </citation>
    <scope>IDENTIFICATION</scope>
</reference>
<organism evidence="1 2">
    <name type="scientific">Heterorhabditis bacteriophora</name>
    <name type="common">Entomopathogenic nematode worm</name>
    <dbReference type="NCBI Taxonomy" id="37862"/>
    <lineage>
        <taxon>Eukaryota</taxon>
        <taxon>Metazoa</taxon>
        <taxon>Ecdysozoa</taxon>
        <taxon>Nematoda</taxon>
        <taxon>Chromadorea</taxon>
        <taxon>Rhabditida</taxon>
        <taxon>Rhabditina</taxon>
        <taxon>Rhabditomorpha</taxon>
        <taxon>Strongyloidea</taxon>
        <taxon>Heterorhabditidae</taxon>
        <taxon>Heterorhabditis</taxon>
    </lineage>
</organism>
<accession>A0A1I7WYH6</accession>
<evidence type="ECO:0000313" key="1">
    <source>
        <dbReference type="Proteomes" id="UP000095283"/>
    </source>
</evidence>
<name>A0A1I7WYH6_HETBA</name>
<proteinExistence type="predicted"/>
<dbReference type="WBParaSite" id="Hba_10314">
    <property type="protein sequence ID" value="Hba_10314"/>
    <property type="gene ID" value="Hba_10314"/>
</dbReference>